<dbReference type="InterPro" id="IPR050272">
    <property type="entry name" value="Isochorismatase-like_hydrls"/>
</dbReference>
<dbReference type="GO" id="GO:0016787">
    <property type="term" value="F:hydrolase activity"/>
    <property type="evidence" value="ECO:0007669"/>
    <property type="project" value="UniProtKB-KW"/>
</dbReference>
<sequence length="211" mass="23252">MKKAILNLGVTCLVTICGIPTVSAQKQNHTNSALIIIDVQNDYFPGGRMTLSGANEAAENTRLLLEKSRKINMPVIHIQHIATQEGATFFLPGTTGALIHPDVAPVKNEKLIVKHYPNSFRETDLLEYLKSKNIKNLVFAGMMTHVCIDATVKAAKDFGFNCEVIADATATRDLEVNGQHVKAEEVQKALLGALNFYYAEISSTQDFLKRH</sequence>
<dbReference type="Gene3D" id="3.40.50.850">
    <property type="entry name" value="Isochorismatase-like"/>
    <property type="match status" value="1"/>
</dbReference>
<dbReference type="Proteomes" id="UP000249754">
    <property type="component" value="Unassembled WGS sequence"/>
</dbReference>
<dbReference type="Pfam" id="PF00857">
    <property type="entry name" value="Isochorismatase"/>
    <property type="match status" value="1"/>
</dbReference>
<evidence type="ECO:0000256" key="1">
    <source>
        <dbReference type="ARBA" id="ARBA00022801"/>
    </source>
</evidence>
<dbReference type="PANTHER" id="PTHR43540">
    <property type="entry name" value="PEROXYUREIDOACRYLATE/UREIDOACRYLATE AMIDOHYDROLASE-RELATED"/>
    <property type="match status" value="1"/>
</dbReference>
<comment type="caution">
    <text evidence="3">The sequence shown here is derived from an EMBL/GenBank/DDBJ whole genome shotgun (WGS) entry which is preliminary data.</text>
</comment>
<dbReference type="OrthoDB" id="9791276at2"/>
<dbReference type="PANTHER" id="PTHR43540:SF1">
    <property type="entry name" value="ISOCHORISMATASE HYDROLASE"/>
    <property type="match status" value="1"/>
</dbReference>
<gene>
    <name evidence="3" type="ORF">LY11_01912</name>
</gene>
<dbReference type="EMBL" id="QLLR01000006">
    <property type="protein sequence ID" value="RAJ32229.1"/>
    <property type="molecule type" value="Genomic_DNA"/>
</dbReference>
<protein>
    <submittedName>
        <fullName evidence="3">Nicotinamidase-related amidase</fullName>
    </submittedName>
</protein>
<dbReference type="SUPFAM" id="SSF52499">
    <property type="entry name" value="Isochorismatase-like hydrolases"/>
    <property type="match status" value="1"/>
</dbReference>
<accession>A0A327STJ0</accession>
<dbReference type="RefSeq" id="WP_111633459.1">
    <property type="nucleotide sequence ID" value="NZ_QLLR01000006.1"/>
</dbReference>
<dbReference type="CDD" id="cd01014">
    <property type="entry name" value="nicotinamidase_related"/>
    <property type="match status" value="1"/>
</dbReference>
<evidence type="ECO:0000313" key="3">
    <source>
        <dbReference type="EMBL" id="RAJ32229.1"/>
    </source>
</evidence>
<proteinExistence type="predicted"/>
<dbReference type="InterPro" id="IPR036380">
    <property type="entry name" value="Isochorismatase-like_sf"/>
</dbReference>
<name>A0A327STJ0_9SPHI</name>
<evidence type="ECO:0000259" key="2">
    <source>
        <dbReference type="Pfam" id="PF00857"/>
    </source>
</evidence>
<reference evidence="3 4" key="1">
    <citation type="submission" date="2018-06" db="EMBL/GenBank/DDBJ databases">
        <title>Genomic Encyclopedia of Archaeal and Bacterial Type Strains, Phase II (KMG-II): from individual species to whole genera.</title>
        <authorList>
            <person name="Goeker M."/>
        </authorList>
    </citation>
    <scope>NUCLEOTIDE SEQUENCE [LARGE SCALE GENOMIC DNA]</scope>
    <source>
        <strain evidence="3 4">DSM 14825</strain>
    </source>
</reference>
<dbReference type="AlphaFoldDB" id="A0A327STJ0"/>
<organism evidence="3 4">
    <name type="scientific">Pedobacter cryoconitis</name>
    <dbReference type="NCBI Taxonomy" id="188932"/>
    <lineage>
        <taxon>Bacteria</taxon>
        <taxon>Pseudomonadati</taxon>
        <taxon>Bacteroidota</taxon>
        <taxon>Sphingobacteriia</taxon>
        <taxon>Sphingobacteriales</taxon>
        <taxon>Sphingobacteriaceae</taxon>
        <taxon>Pedobacter</taxon>
    </lineage>
</organism>
<keyword evidence="1" id="KW-0378">Hydrolase</keyword>
<dbReference type="InterPro" id="IPR000868">
    <property type="entry name" value="Isochorismatase-like_dom"/>
</dbReference>
<feature type="domain" description="Isochorismatase-like" evidence="2">
    <location>
        <begin position="32"/>
        <end position="175"/>
    </location>
</feature>
<evidence type="ECO:0000313" key="4">
    <source>
        <dbReference type="Proteomes" id="UP000249754"/>
    </source>
</evidence>